<reference evidence="2 3" key="1">
    <citation type="submission" date="2019-06" db="EMBL/GenBank/DDBJ databases">
        <title>Sequencing the genomes of 1000 actinobacteria strains.</title>
        <authorList>
            <person name="Klenk H.-P."/>
        </authorList>
    </citation>
    <scope>NUCLEOTIDE SEQUENCE [LARGE SCALE GENOMIC DNA]</scope>
    <source>
        <strain evidence="2 3">DSM 41649</strain>
    </source>
</reference>
<name>A0A561ES34_9ACTN</name>
<dbReference type="GO" id="GO:0016740">
    <property type="term" value="F:transferase activity"/>
    <property type="evidence" value="ECO:0007669"/>
    <property type="project" value="InterPro"/>
</dbReference>
<evidence type="ECO:0000259" key="1">
    <source>
        <dbReference type="Pfam" id="PF03756"/>
    </source>
</evidence>
<dbReference type="Pfam" id="PF03756">
    <property type="entry name" value="AfsA"/>
    <property type="match status" value="2"/>
</dbReference>
<dbReference type="SUPFAM" id="SSF54637">
    <property type="entry name" value="Thioesterase/thiol ester dehydrase-isomerase"/>
    <property type="match status" value="1"/>
</dbReference>
<dbReference type="AlphaFoldDB" id="A0A561ES34"/>
<dbReference type="InterPro" id="IPR047757">
    <property type="entry name" value="AfsA-like"/>
</dbReference>
<protein>
    <submittedName>
        <fullName evidence="2">A-factor biosynthesis hotdog protein</fullName>
    </submittedName>
</protein>
<dbReference type="OrthoDB" id="7838374at2"/>
<evidence type="ECO:0000313" key="3">
    <source>
        <dbReference type="Proteomes" id="UP000318416"/>
    </source>
</evidence>
<feature type="domain" description="A-factor biosynthesis hotdog" evidence="1">
    <location>
        <begin position="48"/>
        <end position="182"/>
    </location>
</feature>
<dbReference type="NCBIfam" id="NF041195">
    <property type="entry name" value="ScbA_BarX_GamBu"/>
    <property type="match status" value="1"/>
</dbReference>
<comment type="caution">
    <text evidence="2">The sequence shown here is derived from an EMBL/GenBank/DDBJ whole genome shotgun (WGS) entry which is preliminary data.</text>
</comment>
<feature type="domain" description="A-factor biosynthesis hotdog" evidence="1">
    <location>
        <begin position="226"/>
        <end position="325"/>
    </location>
</feature>
<keyword evidence="3" id="KW-1185">Reference proteome</keyword>
<organism evidence="2 3">
    <name type="scientific">Kitasatospora atroaurantiaca</name>
    <dbReference type="NCBI Taxonomy" id="285545"/>
    <lineage>
        <taxon>Bacteria</taxon>
        <taxon>Bacillati</taxon>
        <taxon>Actinomycetota</taxon>
        <taxon>Actinomycetes</taxon>
        <taxon>Kitasatosporales</taxon>
        <taxon>Streptomycetaceae</taxon>
        <taxon>Kitasatospora</taxon>
    </lineage>
</organism>
<sequence length="338" mass="37512">MSDRLSVAGLIRLWGKTMGSLLSDADCLLTEEEAGSPELHQQTVPRKYVHRASVAEVLLTGWRQVQPDHFILGAQWPRTHSFYRPVAGVHDPLLLAETIRQAGMLLAHAGYGVPLDYPFLLWDVSYQADPARMTVEPTPVDLTIRATCHELRFRRGVLAGMRCDTDIYRDGERLGGGSMRLDCMPPETYARIRGPLLAAAKRPMVPAQADYRGEAMDRVLEPTGEPYHWRIQADRRHPVLFDHPVDHVPGMVLVEAMRQAAGRVAGRRVVAPFGLDADFVRYAELHLPVFVRAFPGPLDENGGRVVRVVAEQGGEPVARGVLNVRPISAEPGQGGRYQ</sequence>
<dbReference type="Proteomes" id="UP000318416">
    <property type="component" value="Unassembled WGS sequence"/>
</dbReference>
<accession>A0A561ES34</accession>
<proteinExistence type="predicted"/>
<dbReference type="InterPro" id="IPR005509">
    <property type="entry name" value="AfsA_hotdog_dom"/>
</dbReference>
<dbReference type="InterPro" id="IPR029069">
    <property type="entry name" value="HotDog_dom_sf"/>
</dbReference>
<evidence type="ECO:0000313" key="2">
    <source>
        <dbReference type="EMBL" id="TWE18428.1"/>
    </source>
</evidence>
<gene>
    <name evidence="2" type="ORF">FB465_3501</name>
</gene>
<dbReference type="EMBL" id="VIVR01000001">
    <property type="protein sequence ID" value="TWE18428.1"/>
    <property type="molecule type" value="Genomic_DNA"/>
</dbReference>